<proteinExistence type="predicted"/>
<name>V2XE31_MONRO</name>
<dbReference type="KEGG" id="mrr:Moror_4103"/>
<evidence type="ECO:0008006" key="5">
    <source>
        <dbReference type="Google" id="ProtNLM"/>
    </source>
</evidence>
<reference evidence="3 4" key="1">
    <citation type="journal article" date="2014" name="BMC Genomics">
        <title>Genome and secretome analysis of the hemibiotrophic fungal pathogen, Moniliophthora roreri, which causes frosty pod rot disease of cacao: mechanisms of the biotrophic and necrotrophic phases.</title>
        <authorList>
            <person name="Meinhardt L.W."/>
            <person name="Costa G.G.L."/>
            <person name="Thomazella D.P.T."/>
            <person name="Teixeira P.J.P.L."/>
            <person name="Carazzolle M.F."/>
            <person name="Schuster S.C."/>
            <person name="Carlson J.E."/>
            <person name="Guiltinan M.J."/>
            <person name="Mieczkowski P."/>
            <person name="Farmer A."/>
            <person name="Ramaraj T."/>
            <person name="Crozier J."/>
            <person name="Davis R.E."/>
            <person name="Shao J."/>
            <person name="Melnick R.L."/>
            <person name="Pereira G.A.G."/>
            <person name="Bailey B.A."/>
        </authorList>
    </citation>
    <scope>NUCLEOTIDE SEQUENCE [LARGE SCALE GENOMIC DNA]</scope>
    <source>
        <strain evidence="3 4">MCA 2997</strain>
    </source>
</reference>
<evidence type="ECO:0000313" key="4">
    <source>
        <dbReference type="Proteomes" id="UP000017559"/>
    </source>
</evidence>
<organism evidence="3 4">
    <name type="scientific">Moniliophthora roreri (strain MCA 2997)</name>
    <name type="common">Cocoa frosty pod rot fungus</name>
    <name type="synonym">Crinipellis roreri</name>
    <dbReference type="NCBI Taxonomy" id="1381753"/>
    <lineage>
        <taxon>Eukaryota</taxon>
        <taxon>Fungi</taxon>
        <taxon>Dikarya</taxon>
        <taxon>Basidiomycota</taxon>
        <taxon>Agaricomycotina</taxon>
        <taxon>Agaricomycetes</taxon>
        <taxon>Agaricomycetidae</taxon>
        <taxon>Agaricales</taxon>
        <taxon>Marasmiineae</taxon>
        <taxon>Marasmiaceae</taxon>
        <taxon>Moniliophthora</taxon>
    </lineage>
</organism>
<keyword evidence="4" id="KW-1185">Reference proteome</keyword>
<dbReference type="STRING" id="1381753.V2XE31"/>
<keyword evidence="2" id="KW-0812">Transmembrane</keyword>
<keyword evidence="2" id="KW-1133">Transmembrane helix</keyword>
<evidence type="ECO:0000256" key="1">
    <source>
        <dbReference type="SAM" id="MobiDB-lite"/>
    </source>
</evidence>
<keyword evidence="2" id="KW-0472">Membrane</keyword>
<sequence>MPSTGPPLLQIFLSLLRRIQHSTRVAKQDPLQLLLLFKRLLGRFLAVLRPKETGRSGRPTSTITERDTGSGTICLSEIPSSSTSPEVLQPQPTSDSWPRSPIPSENTLESTQQESDNIFSSGLRNQGLTEACETFCTVVPERTDRYYREGVIPSQKTTFELAPITTRFETRELPLGWKAFLHPEGALYFMYEPKRLYTEANLYDPKILEHITKFTHQFDEYIRTRDITLSTQIDVVFDPWISEDEVLCQYYLADHATRSIFWLDKFTLNDDTLPVWFAGITEISHIRHAIEAQYWYHCFLFPHSFSLGQSHLNELRGTLTWSITDVITSTKSTVPYEVSQLEHMLTQVNDMRDNTECKDNVVTYRQLMSIFARQRFCHFHGQPSARLDRDRSVYRPSTQRSSHHLLLRLVSPIMFYGPDTYCRELETLWIDRFVYANSWSTFITSMHGEWQSISLLATVVLNANVALLAIQSVDESSAMPARSPAQITSYLSVIASVGSIVIGLLLTRKSKGSKPGADDAAIFLNSFNNNTESLGSVGVDILATLYSVPYALLMWSIIFYLIGFSYICFNDSTGLVRGLVSGVWLVVALIVLWSVLVLSLWDARASFKQLWYRRMFEKPLVERLRRPVRRTREVLRRASRRASIATRFMV</sequence>
<gene>
    <name evidence="3" type="ORF">Moror_4103</name>
</gene>
<feature type="transmembrane region" description="Helical" evidence="2">
    <location>
        <begin position="487"/>
        <end position="506"/>
    </location>
</feature>
<accession>V2XE31</accession>
<evidence type="ECO:0000313" key="3">
    <source>
        <dbReference type="EMBL" id="ESK90745.1"/>
    </source>
</evidence>
<dbReference type="AlphaFoldDB" id="V2XE31"/>
<dbReference type="Proteomes" id="UP000017559">
    <property type="component" value="Unassembled WGS sequence"/>
</dbReference>
<dbReference type="OrthoDB" id="2657661at2759"/>
<feature type="region of interest" description="Disordered" evidence="1">
    <location>
        <begin position="52"/>
        <end position="114"/>
    </location>
</feature>
<feature type="transmembrane region" description="Helical" evidence="2">
    <location>
        <begin position="579"/>
        <end position="601"/>
    </location>
</feature>
<comment type="caution">
    <text evidence="3">The sequence shown here is derived from an EMBL/GenBank/DDBJ whole genome shotgun (WGS) entry which is preliminary data.</text>
</comment>
<feature type="transmembrane region" description="Helical" evidence="2">
    <location>
        <begin position="550"/>
        <end position="567"/>
    </location>
</feature>
<protein>
    <recommendedName>
        <fullName evidence="5">WW domain-containing protein</fullName>
    </recommendedName>
</protein>
<dbReference type="HOGENOM" id="CLU_015091_1_0_1"/>
<feature type="compositionally biased region" description="Polar residues" evidence="1">
    <location>
        <begin position="58"/>
        <end position="114"/>
    </location>
</feature>
<evidence type="ECO:0000256" key="2">
    <source>
        <dbReference type="SAM" id="Phobius"/>
    </source>
</evidence>
<dbReference type="EMBL" id="AWSO01000412">
    <property type="protein sequence ID" value="ESK90745.1"/>
    <property type="molecule type" value="Genomic_DNA"/>
</dbReference>